<name>A0A4R2GHX1_9BACT</name>
<organism evidence="4 5">
    <name type="scientific">Natronoflexus pectinivorans</name>
    <dbReference type="NCBI Taxonomy" id="682526"/>
    <lineage>
        <taxon>Bacteria</taxon>
        <taxon>Pseudomonadati</taxon>
        <taxon>Bacteroidota</taxon>
        <taxon>Bacteroidia</taxon>
        <taxon>Marinilabiliales</taxon>
        <taxon>Marinilabiliaceae</taxon>
        <taxon>Natronoflexus</taxon>
    </lineage>
</organism>
<gene>
    <name evidence="4" type="ORF">EV194_106138</name>
</gene>
<feature type="region of interest" description="Disordered" evidence="1">
    <location>
        <begin position="35"/>
        <end position="98"/>
    </location>
</feature>
<evidence type="ECO:0000256" key="1">
    <source>
        <dbReference type="SAM" id="MobiDB-lite"/>
    </source>
</evidence>
<sequence length="2503" mass="287076">MRKKIAYSLIVPFLTSLFLFAGTNDYMVEALTDRESFQVPETEEQSPIDEEDEPRVDDTPQTPSLVDDEPVEPVGITPLPVRQDPRTDRQGRIRLQDPDNIDYTAEYDPATGMVTMYRKIGNVPVRLPYTMSLEDYQNHQKRRSMQEYWERNNVDQERDAERGFGHIRVGGEAFESIFGSNVINIRPQGTAELQLGVNRTKIDNPTLQERMRQTTTFDFQQKIQMNIRGNIGERLRLGINYNTEATFDFENQINLEYEGGEDDIIKSIEAGNVSMPLPGTLITGSQSLFGVKTEMQFGKLTVTSVFSQQKGETSVMNIQGGAQTQEFDIGADEYDRNRHFFLSHFFRDNYDRALQNLPVVNSPVNITRVEVWVTNRTSNFEQSRNIVAFTDLGENSANISNNRWQGNVNVPPSNRANNLYEVMSTGSEGDIRNFNNASTTLSGISQLRSTRDYERIENARLLTEAEYSLNSRLGYISLNSALNADEILAVAFEYTYNGEVFRVGEFSRSGVEAPNSLIAKLIKGTNLSPQFKYWDLMMKNIYSIGAFQVSPDDFRLNVVHMNDSIGSYLNYFPEDPLNGRLFISIMELDNLNSRLEPTPDGTFDFVPGYTIIPAQGRVIFPVLEPFGSHMDGKLSGAPQDVRNRYVFQELYDSTRTVAAQMAEKNKYRIRGSFKSSAGAEISLNAFNIPRGSVVVTAGGRRLTENVDYSVDYTSGRIRILNQGLMESGTPIQVSLESQSLFNLQTKTLIGTHLDYRFTEDFNVGATVMHLRERPLTQKVAYGNEPIANTIWGLNTSFYRESNLLTSLVNRLPMIQTTAPSSISFEAEFAHLIPGHPNVIDRQGTSYIDDFEGTKIPIDMKHWHAWRLASTPQGQDLFPEADRMNDLSYGYNRARLAWYVIDPLFLRNNNLTPSHLRRDPDSQSNHYVREVFEREIFPNRNTAYGEPTNISVLNLAYYPKERGPYNFDTRIDRDGFLNDPASRWGGIMRAISGNTDFEAANIDHIEFWLMDPFFYDEGTHEGGDFYINLGNVSEDILRDGRKFFEQGLPGPGEPFDVDSTVWGYVPRRQSMVNAFSNDPATRMMQDVGLNGMSSERERQFYRGGGNGFLDQIENMYSTGQLSEEAYNRIMNDPASDDFRYFRGREHDENERSILERYKYYNNPEGNSRPTEFSGESFSTAATTIPDSEDINGDNTLSEAEDYYQYRISLRPGDMNVGENYITDVVESTVTLRNGNTETIKWYQFRVPVNSPDAIVGDIRDLRSVRFMRMFLHNFSDTVILRFATLDLVRAEWRRYDRDLFEIADNVTPNPSTQFEVSAVNIEENGNREPVNYILPPGISRVIDPANPSVRELNEQSISLKVVDLASGDARGVYKSINMDMRQYQNLVMDIHAEAVQGYHLQDNEMRAFIRIGSDYQNNYYEYEVPLKLTPPGFYRSSSEAHRYIVWPEENRMNIPLDLFQQIKLRRNDEMRMAGSEVRLTDVYEWFDPDNPDSRLKIRGNPNLGNVRAVMIGVRNGALEERTAEVWMNELRLTGFNDRGGWAANSRMNVRLADLGSVQVAGAMSTVGFGSIDQGVTERSQEDFYQYDIATSLELGKFLGPESRMTIPFYMGYSEQVATPEYYPLDPDIPLDVALSNAETRAERDSIKQVSQDYVRRKSFNFTNVRLQPKDSEVSFYSPSNLSATYSFNETYRRNIDTQYFYDRNYRGILAYNFVNRPSAIEPFSSVSGDALRLIRDFNFYLAPTQVNYRWELTRGYREEQLRSISDPNFHIPVSVNKDFYFNRYFELRYNLTRALSIDFRTTNNAIIDEPDGPVNKDLYKDEYDLWRDSVMTNLLNMGRTTNYQHNINVSYTLPINKLPYMNWTSATLNYGAMYNWQQGPIPRDDFEWGNIIRNSNNIQANTQLNFNTLYNRSAYLRELNRPAGRQQQQRQQQQGETVRFTQHNLQMTQGEPFSINHQLGTTNVTVRVFNENGHPVRGEQNVLDANNMTFTPSQDISSARVMVTGQKVDEKSFGDLLKDYSFRLLTSLRNITITYTENNGTILPGYMPESRFMGTHNYYGSTAPGIPFMMGWQERDFALRAGENEWLTTDSTLNSPYTMNSTSDLTIRAMIEPIRGLRIDLNANHRQSNNMSEYYFYRDNQFNAFNTRETGNFSMTFNVYRTSFKSVGKRGVYESEVFDQFLLNRQIIADRLGEKRIGIAHPTGGQYEDSPLAGRPYNPSGYPDEGMEVTRGADGYSLTSQQVMIPAFLAAYSGKRAGDIFLDPMPSIAFMRPNWRVTYDGLSRIPWFQKYIRSFDVSHAYRSTYTVGNFMTNMDYDGIESLREGFSFIRNESGNFIPKYEISGVSISEQFTPLIQFNITWLNNMSTRAEIKNGRILNLSLNNNQLIENYSKEYVIGLGYRFDKMDIILGSREGQRQMSSDLNLRADISIRDNFSIIRRIEEGVNQMTAGSRITTLKFTADYVLSDRFNMQLFYDRQLSSPYISTSYPITTSSFGVNFRFSLAQ</sequence>
<accession>A0A4R2GHX1</accession>
<dbReference type="NCBIfam" id="TIGR04189">
    <property type="entry name" value="surface_SprA"/>
    <property type="match status" value="1"/>
</dbReference>
<evidence type="ECO:0000256" key="2">
    <source>
        <dbReference type="SAM" id="SignalP"/>
    </source>
</evidence>
<keyword evidence="2" id="KW-0732">Signal</keyword>
<proteinExistence type="predicted"/>
<evidence type="ECO:0000313" key="5">
    <source>
        <dbReference type="Proteomes" id="UP000295221"/>
    </source>
</evidence>
<feature type="signal peptide" evidence="2">
    <location>
        <begin position="1"/>
        <end position="21"/>
    </location>
</feature>
<dbReference type="InterPro" id="IPR025684">
    <property type="entry name" value="SprA_N_dom"/>
</dbReference>
<dbReference type="InterPro" id="IPR026377">
    <property type="entry name" value="Cell_surface_SprA"/>
</dbReference>
<feature type="domain" description="Gliding motility protein SprA N-terminal" evidence="3">
    <location>
        <begin position="1107"/>
        <end position="1633"/>
    </location>
</feature>
<dbReference type="Pfam" id="PF14349">
    <property type="entry name" value="SprA_N"/>
    <property type="match status" value="2"/>
</dbReference>
<dbReference type="EMBL" id="SLWK01000006">
    <property type="protein sequence ID" value="TCO07996.1"/>
    <property type="molecule type" value="Genomic_DNA"/>
</dbReference>
<feature type="compositionally biased region" description="Basic and acidic residues" evidence="1">
    <location>
        <begin position="83"/>
        <end position="97"/>
    </location>
</feature>
<dbReference type="RefSeq" id="WP_243699381.1">
    <property type="nucleotide sequence ID" value="NZ_SLWK01000006.1"/>
</dbReference>
<reference evidence="4 5" key="1">
    <citation type="submission" date="2019-03" db="EMBL/GenBank/DDBJ databases">
        <title>Genomic Encyclopedia of Type Strains, Phase IV (KMG-IV): sequencing the most valuable type-strain genomes for metagenomic binning, comparative biology and taxonomic classification.</title>
        <authorList>
            <person name="Goeker M."/>
        </authorList>
    </citation>
    <scope>NUCLEOTIDE SEQUENCE [LARGE SCALE GENOMIC DNA]</scope>
    <source>
        <strain evidence="4 5">DSM 24179</strain>
    </source>
</reference>
<feature type="region of interest" description="Disordered" evidence="1">
    <location>
        <begin position="2201"/>
        <end position="2225"/>
    </location>
</feature>
<feature type="chain" id="PRO_5020923218" evidence="2">
    <location>
        <begin position="22"/>
        <end position="2503"/>
    </location>
</feature>
<feature type="compositionally biased region" description="Acidic residues" evidence="1">
    <location>
        <begin position="41"/>
        <end position="55"/>
    </location>
</feature>
<feature type="domain" description="Gliding motility protein SprA N-terminal" evidence="3">
    <location>
        <begin position="131"/>
        <end position="394"/>
    </location>
</feature>
<evidence type="ECO:0000259" key="3">
    <source>
        <dbReference type="Pfam" id="PF14349"/>
    </source>
</evidence>
<keyword evidence="5" id="KW-1185">Reference proteome</keyword>
<dbReference type="Proteomes" id="UP000295221">
    <property type="component" value="Unassembled WGS sequence"/>
</dbReference>
<comment type="caution">
    <text evidence="4">The sequence shown here is derived from an EMBL/GenBank/DDBJ whole genome shotgun (WGS) entry which is preliminary data.</text>
</comment>
<protein>
    <submittedName>
        <fullName evidence="4">Cell surface protein SprA</fullName>
    </submittedName>
</protein>
<evidence type="ECO:0000313" key="4">
    <source>
        <dbReference type="EMBL" id="TCO07996.1"/>
    </source>
</evidence>